<name>A0A4U1J4B3_9BACT</name>
<accession>A0A4U1J4B3</accession>
<protein>
    <submittedName>
        <fullName evidence="1">Uncharacterized protein</fullName>
    </submittedName>
</protein>
<comment type="caution">
    <text evidence="1">The sequence shown here is derived from an EMBL/GenBank/DDBJ whole genome shotgun (WGS) entry which is preliminary data.</text>
</comment>
<dbReference type="AlphaFoldDB" id="A0A4U1J4B3"/>
<keyword evidence="2" id="KW-1185">Reference proteome</keyword>
<dbReference type="Proteomes" id="UP000309215">
    <property type="component" value="Unassembled WGS sequence"/>
</dbReference>
<reference evidence="1 2" key="1">
    <citation type="submission" date="2019-04" db="EMBL/GenBank/DDBJ databases">
        <authorList>
            <person name="Li Y."/>
            <person name="Wang J."/>
        </authorList>
    </citation>
    <scope>NUCLEOTIDE SEQUENCE [LARGE SCALE GENOMIC DNA]</scope>
    <source>
        <strain evidence="1 2">DSM 14668</strain>
    </source>
</reference>
<organism evidence="1 2">
    <name type="scientific">Polyangium fumosum</name>
    <dbReference type="NCBI Taxonomy" id="889272"/>
    <lineage>
        <taxon>Bacteria</taxon>
        <taxon>Pseudomonadati</taxon>
        <taxon>Myxococcota</taxon>
        <taxon>Polyangia</taxon>
        <taxon>Polyangiales</taxon>
        <taxon>Polyangiaceae</taxon>
        <taxon>Polyangium</taxon>
    </lineage>
</organism>
<proteinExistence type="predicted"/>
<evidence type="ECO:0000313" key="2">
    <source>
        <dbReference type="Proteomes" id="UP000309215"/>
    </source>
</evidence>
<sequence>MASLTNESRLELLRTLRSNAGQAEAGGRVEANFYPIAEHLRALEPDVVLIVGDRGAGKTELVRVAGDADLREAVQRRMPKVRLAKGDTNWLRGYPMDYGPAKAGLEKFILSSSRRTTAQEVWFAYLLRALEAEPEVERFQQLIRGSGAEVDARHADFLAAGNATTAAMDDLDKRLVAEERWVFVMYDELDTLYYSDWSAMGELIRGLIAFWVHHSRRWSRIRPKIFLRTDFYRHHGSDVAGADVAKLAANRVELTWSDKNLYAVLIKHLANLSDEWFDYCTTGQGEKVHYDDDPVLGHVPILVKKDEAKPLIERIVGKYMGPTGRKGEAFTWIIDHLRDGNQKVSPRSLILLFETAAILEAGTMHAKHAQVLSHISLRNALDKVSDAYVTQANDEFRWLPEVKERLKAIAEVPWRSRSILEGALGKRWEAWFEQGPEQRPPAKSAKDLVDLLLELGIVRDRGGDKFDVPDLYLKGLGLKRKGGVARKVVRNNG</sequence>
<gene>
    <name evidence="1" type="ORF">E8A74_29515</name>
</gene>
<evidence type="ECO:0000313" key="1">
    <source>
        <dbReference type="EMBL" id="TKD02007.1"/>
    </source>
</evidence>
<dbReference type="EMBL" id="SSMQ01000036">
    <property type="protein sequence ID" value="TKD02007.1"/>
    <property type="molecule type" value="Genomic_DNA"/>
</dbReference>